<dbReference type="InterPro" id="IPR016066">
    <property type="entry name" value="A-D-PHexomutase_CS"/>
</dbReference>
<evidence type="ECO:0000313" key="12">
    <source>
        <dbReference type="EMBL" id="TAA75923.1"/>
    </source>
</evidence>
<dbReference type="PROSITE" id="PS00710">
    <property type="entry name" value="PGM_PMM"/>
    <property type="match status" value="1"/>
</dbReference>
<dbReference type="GO" id="GO:0005975">
    <property type="term" value="P:carbohydrate metabolic process"/>
    <property type="evidence" value="ECO:0007669"/>
    <property type="project" value="InterPro"/>
</dbReference>
<keyword evidence="4 7" id="KW-0479">Metal-binding</keyword>
<dbReference type="Gene3D" id="3.30.310.50">
    <property type="entry name" value="Alpha-D-phosphohexomutase, C-terminal domain"/>
    <property type="match status" value="1"/>
</dbReference>
<dbReference type="InterPro" id="IPR005844">
    <property type="entry name" value="A-D-PHexomutase_a/b/a-I"/>
</dbReference>
<comment type="similarity">
    <text evidence="2 7">Belongs to the phosphohexose mutase family.</text>
</comment>
<dbReference type="EMBL" id="NQJD01000002">
    <property type="protein sequence ID" value="TAA75923.1"/>
    <property type="molecule type" value="Genomic_DNA"/>
</dbReference>
<dbReference type="Proteomes" id="UP000316238">
    <property type="component" value="Unassembled WGS sequence"/>
</dbReference>
<evidence type="ECO:0000256" key="4">
    <source>
        <dbReference type="ARBA" id="ARBA00022723"/>
    </source>
</evidence>
<dbReference type="Gene3D" id="3.40.120.10">
    <property type="entry name" value="Alpha-D-Glucose-1,6-Bisphosphate, subunit A, domain 3"/>
    <property type="match status" value="3"/>
</dbReference>
<evidence type="ECO:0000259" key="8">
    <source>
        <dbReference type="Pfam" id="PF00408"/>
    </source>
</evidence>
<dbReference type="SUPFAM" id="SSF55957">
    <property type="entry name" value="Phosphoglucomutase, C-terminal domain"/>
    <property type="match status" value="1"/>
</dbReference>
<dbReference type="PANTHER" id="PTHR43771">
    <property type="entry name" value="PHOSPHOMANNOMUTASE"/>
    <property type="match status" value="1"/>
</dbReference>
<dbReference type="Pfam" id="PF02880">
    <property type="entry name" value="PGM_PMM_III"/>
    <property type="match status" value="1"/>
</dbReference>
<protein>
    <submittedName>
        <fullName evidence="12">Phosphomannomutase</fullName>
        <ecNumber evidence="12">5.4.2.2</ecNumber>
        <ecNumber evidence="12">5.4.2.8</ecNumber>
    </submittedName>
</protein>
<accession>A0A521G4K1</accession>
<evidence type="ECO:0000259" key="10">
    <source>
        <dbReference type="Pfam" id="PF02879"/>
    </source>
</evidence>
<evidence type="ECO:0000256" key="1">
    <source>
        <dbReference type="ARBA" id="ARBA00001946"/>
    </source>
</evidence>
<evidence type="ECO:0000259" key="11">
    <source>
        <dbReference type="Pfam" id="PF02880"/>
    </source>
</evidence>
<dbReference type="InterPro" id="IPR036900">
    <property type="entry name" value="A-D-PHexomutase_C_sf"/>
</dbReference>
<dbReference type="InterPro" id="IPR005846">
    <property type="entry name" value="A-D-PHexomutase_a/b/a-III"/>
</dbReference>
<keyword evidence="3" id="KW-0597">Phosphoprotein</keyword>
<evidence type="ECO:0000256" key="7">
    <source>
        <dbReference type="RuleBase" id="RU004326"/>
    </source>
</evidence>
<dbReference type="SUPFAM" id="SSF53738">
    <property type="entry name" value="Phosphoglucomutase, first 3 domains"/>
    <property type="match status" value="3"/>
</dbReference>
<dbReference type="GO" id="GO:0004614">
    <property type="term" value="F:phosphoglucomutase activity"/>
    <property type="evidence" value="ECO:0007669"/>
    <property type="project" value="UniProtKB-EC"/>
</dbReference>
<keyword evidence="13" id="KW-1185">Reference proteome</keyword>
<dbReference type="PANTHER" id="PTHR43771:SF1">
    <property type="entry name" value="PHOSPHOMANNOMUTASE"/>
    <property type="match status" value="1"/>
</dbReference>
<dbReference type="InterPro" id="IPR005841">
    <property type="entry name" value="Alpha-D-phosphohexomutase_SF"/>
</dbReference>
<sequence>MPEPLNCFTAYDVRGRVPNDLNPAIAARIGLAFCAQIKARKVVIGRDVRLSSPEIAEMLCDVLTKAGIDVIDIGLCGTEEVYFAVFNGEAEGIDGGIMVTASHNPAEWNGMKFVRQGAQPMSCDSGLLEVAARAADADWCCTALLKKPAHVGRNQKMPNKHQYISHLLSYVDAPLLKPLKIVVNAGNGCAGPVIDLLAQRLPFSFIKLNHQPDGTFPNGVPNPLLPENREDTTRAVREHQADLGIAWDGDCDRCFFFDADGRFIEGYYIVGLLAAAILKTQPGATILHDPRLIWNTQEMVAKAGGKTVMTKTGHAFIKEAMRRENAVYGGEMSAHHYFQAFGYCDSGMLPWLLICQLMSQQNSTLTALVDERMQAFPVSGEINSTVTDPDAVISRVEERHQDGEKNYTDGLSVAYPTWRFNLRKSNTEPALRLNVETRSNEHLLQEKAEELLRLIRE</sequence>
<dbReference type="Pfam" id="PF02878">
    <property type="entry name" value="PGM_PMM_I"/>
    <property type="match status" value="1"/>
</dbReference>
<dbReference type="EC" id="5.4.2.8" evidence="12"/>
<dbReference type="InterPro" id="IPR016055">
    <property type="entry name" value="A-D-PHexomutase_a/b/a-I/II/III"/>
</dbReference>
<evidence type="ECO:0000256" key="5">
    <source>
        <dbReference type="ARBA" id="ARBA00022842"/>
    </source>
</evidence>
<feature type="domain" description="Alpha-D-phosphohexomutase alpha/beta/alpha" evidence="10">
    <location>
        <begin position="162"/>
        <end position="261"/>
    </location>
</feature>
<dbReference type="PRINTS" id="PR00509">
    <property type="entry name" value="PGMPMM"/>
</dbReference>
<feature type="domain" description="Alpha-D-phosphohexomutase alpha/beta/alpha" evidence="9">
    <location>
        <begin position="8"/>
        <end position="122"/>
    </location>
</feature>
<evidence type="ECO:0000313" key="13">
    <source>
        <dbReference type="Proteomes" id="UP000316238"/>
    </source>
</evidence>
<comment type="caution">
    <text evidence="12">The sequence shown here is derived from an EMBL/GenBank/DDBJ whole genome shotgun (WGS) entry which is preliminary data.</text>
</comment>
<evidence type="ECO:0000256" key="6">
    <source>
        <dbReference type="ARBA" id="ARBA00023235"/>
    </source>
</evidence>
<reference evidence="12" key="1">
    <citation type="submission" date="2017-07" db="EMBL/GenBank/DDBJ databases">
        <title>The cable genome - Insights into the physiology and evolution of filamentous bacteria capable of sulfide oxidation via long distance electron transfer.</title>
        <authorList>
            <person name="Thorup C."/>
            <person name="Bjerg J.T."/>
            <person name="Schreiber L."/>
            <person name="Nielsen L.P."/>
            <person name="Kjeldsen K.U."/>
            <person name="Boesen T."/>
            <person name="Boggild A."/>
            <person name="Meysman F."/>
            <person name="Geelhoed J."/>
            <person name="Schramm A."/>
        </authorList>
    </citation>
    <scope>NUCLEOTIDE SEQUENCE [LARGE SCALE GENOMIC DNA]</scope>
    <source>
        <strain evidence="12">GS</strain>
    </source>
</reference>
<dbReference type="Pfam" id="PF00408">
    <property type="entry name" value="PGM_PMM_IV"/>
    <property type="match status" value="1"/>
</dbReference>
<evidence type="ECO:0000256" key="3">
    <source>
        <dbReference type="ARBA" id="ARBA00022553"/>
    </source>
</evidence>
<evidence type="ECO:0000259" key="9">
    <source>
        <dbReference type="Pfam" id="PF02878"/>
    </source>
</evidence>
<dbReference type="GO" id="GO:0004615">
    <property type="term" value="F:phosphomannomutase activity"/>
    <property type="evidence" value="ECO:0007669"/>
    <property type="project" value="UniProtKB-EC"/>
</dbReference>
<feature type="domain" description="Alpha-D-phosphohexomutase alpha/beta/alpha" evidence="11">
    <location>
        <begin position="266"/>
        <end position="376"/>
    </location>
</feature>
<evidence type="ECO:0000256" key="2">
    <source>
        <dbReference type="ARBA" id="ARBA00010231"/>
    </source>
</evidence>
<dbReference type="GO" id="GO:0000287">
    <property type="term" value="F:magnesium ion binding"/>
    <property type="evidence" value="ECO:0007669"/>
    <property type="project" value="InterPro"/>
</dbReference>
<gene>
    <name evidence="12" type="ORF">CDV28_10245</name>
</gene>
<dbReference type="AlphaFoldDB" id="A0A521G4K1"/>
<name>A0A521G4K1_9BACT</name>
<dbReference type="CDD" id="cd03089">
    <property type="entry name" value="PMM_PGM"/>
    <property type="match status" value="1"/>
</dbReference>
<keyword evidence="5 7" id="KW-0460">Magnesium</keyword>
<feature type="domain" description="Alpha-D-phosphohexomutase C-terminal" evidence="8">
    <location>
        <begin position="381"/>
        <end position="450"/>
    </location>
</feature>
<dbReference type="EC" id="5.4.2.2" evidence="12"/>
<organism evidence="12 13">
    <name type="scientific">Candidatus Electronema aureum</name>
    <dbReference type="NCBI Taxonomy" id="2005002"/>
    <lineage>
        <taxon>Bacteria</taxon>
        <taxon>Pseudomonadati</taxon>
        <taxon>Thermodesulfobacteriota</taxon>
        <taxon>Desulfobulbia</taxon>
        <taxon>Desulfobulbales</taxon>
        <taxon>Desulfobulbaceae</taxon>
        <taxon>Candidatus Electronema</taxon>
    </lineage>
</organism>
<dbReference type="InterPro" id="IPR005843">
    <property type="entry name" value="A-D-PHexomutase_C"/>
</dbReference>
<dbReference type="InterPro" id="IPR005845">
    <property type="entry name" value="A-D-PHexomutase_a/b/a-II"/>
</dbReference>
<keyword evidence="6 12" id="KW-0413">Isomerase</keyword>
<comment type="cofactor">
    <cofactor evidence="1">
        <name>Mg(2+)</name>
        <dbReference type="ChEBI" id="CHEBI:18420"/>
    </cofactor>
</comment>
<dbReference type="Pfam" id="PF02879">
    <property type="entry name" value="PGM_PMM_II"/>
    <property type="match status" value="1"/>
</dbReference>
<proteinExistence type="inferred from homology"/>